<evidence type="ECO:0000313" key="3">
    <source>
        <dbReference type="Proteomes" id="UP000015100"/>
    </source>
</evidence>
<accession>S8BB74</accession>
<dbReference type="AlphaFoldDB" id="S8BB74"/>
<feature type="compositionally biased region" description="Basic and acidic residues" evidence="1">
    <location>
        <begin position="162"/>
        <end position="171"/>
    </location>
</feature>
<feature type="compositionally biased region" description="Low complexity" evidence="1">
    <location>
        <begin position="312"/>
        <end position="324"/>
    </location>
</feature>
<protein>
    <submittedName>
        <fullName evidence="2">Uncharacterized protein</fullName>
    </submittedName>
</protein>
<feature type="compositionally biased region" description="Polar residues" evidence="1">
    <location>
        <begin position="172"/>
        <end position="189"/>
    </location>
</feature>
<reference evidence="3" key="2">
    <citation type="submission" date="2013-04" db="EMBL/GenBank/DDBJ databases">
        <title>Genomic mechanisms accounting for the adaptation to parasitism in nematode-trapping fungi.</title>
        <authorList>
            <person name="Ahren D.G."/>
        </authorList>
    </citation>
    <scope>NUCLEOTIDE SEQUENCE [LARGE SCALE GENOMIC DNA]</scope>
    <source>
        <strain evidence="3">CBS 200.50</strain>
    </source>
</reference>
<feature type="compositionally biased region" description="Polar residues" evidence="1">
    <location>
        <begin position="1"/>
        <end position="12"/>
    </location>
</feature>
<comment type="caution">
    <text evidence="2">The sequence shown here is derived from an EMBL/GenBank/DDBJ whole genome shotgun (WGS) entry which is preliminary data.</text>
</comment>
<feature type="region of interest" description="Disordered" evidence="1">
    <location>
        <begin position="162"/>
        <end position="368"/>
    </location>
</feature>
<feature type="compositionally biased region" description="Low complexity" evidence="1">
    <location>
        <begin position="50"/>
        <end position="64"/>
    </location>
</feature>
<dbReference type="EMBL" id="AQGS01000912">
    <property type="protein sequence ID" value="EPS36378.1"/>
    <property type="molecule type" value="Genomic_DNA"/>
</dbReference>
<dbReference type="Proteomes" id="UP000015100">
    <property type="component" value="Unassembled WGS sequence"/>
</dbReference>
<evidence type="ECO:0000256" key="1">
    <source>
        <dbReference type="SAM" id="MobiDB-lite"/>
    </source>
</evidence>
<feature type="compositionally biased region" description="Basic residues" evidence="1">
    <location>
        <begin position="325"/>
        <end position="336"/>
    </location>
</feature>
<gene>
    <name evidence="2" type="ORF">H072_10117</name>
</gene>
<evidence type="ECO:0000313" key="2">
    <source>
        <dbReference type="EMBL" id="EPS36378.1"/>
    </source>
</evidence>
<name>S8BB74_DACHA</name>
<dbReference type="HOGENOM" id="CLU_752311_0_0_1"/>
<proteinExistence type="predicted"/>
<reference evidence="2 3" key="1">
    <citation type="journal article" date="2013" name="PLoS Genet.">
        <title>Genomic mechanisms accounting for the adaptation to parasitism in nematode-trapping fungi.</title>
        <authorList>
            <person name="Meerupati T."/>
            <person name="Andersson K.M."/>
            <person name="Friman E."/>
            <person name="Kumar D."/>
            <person name="Tunlid A."/>
            <person name="Ahren D."/>
        </authorList>
    </citation>
    <scope>NUCLEOTIDE SEQUENCE [LARGE SCALE GENOMIC DNA]</scope>
    <source>
        <strain evidence="2 3">CBS 200.50</strain>
    </source>
</reference>
<dbReference type="OrthoDB" id="10662883at2759"/>
<organism evidence="2 3">
    <name type="scientific">Dactylellina haptotyla (strain CBS 200.50)</name>
    <name type="common">Nematode-trapping fungus</name>
    <name type="synonym">Monacrosporium haptotylum</name>
    <dbReference type="NCBI Taxonomy" id="1284197"/>
    <lineage>
        <taxon>Eukaryota</taxon>
        <taxon>Fungi</taxon>
        <taxon>Dikarya</taxon>
        <taxon>Ascomycota</taxon>
        <taxon>Pezizomycotina</taxon>
        <taxon>Orbiliomycetes</taxon>
        <taxon>Orbiliales</taxon>
        <taxon>Orbiliaceae</taxon>
        <taxon>Dactylellina</taxon>
    </lineage>
</organism>
<feature type="region of interest" description="Disordered" evidence="1">
    <location>
        <begin position="1"/>
        <end position="79"/>
    </location>
</feature>
<sequence length="368" mass="40258">MAQKRGSQQPTDLPSKKRKLSSEGPADATEPPLETGMRTRSKTAAENPNAKSKTSAKSTKTTATHIPPALPLTDPTGAPYPVEAIERRRALITDPTNDYLLSVPRVRDPRKKTAAAAAQDTQYGVYRDRRGRLLHGYRVKPVHPNPNCPPWRGVVKAFVRDRKSGDGKKDGSTSVVDSEPTVATSTRSKSMGRRGAATQVLSAPVVGSGEVVSRKRARRDDAAVEEEEGNGSRGRKRKCVAFREPPVVSEKQQSHEQKEVQKKGKSGKVAASSSAGEKESRASGDSEWPAVPGPITLLDSVPSRQEKKKGQKQQQKQNENLQKGKLQKVAKTRKEKKVVPAQPTEEPLRFSKRLREKNEQTQSGTRSS</sequence>
<feature type="compositionally biased region" description="Basic and acidic residues" evidence="1">
    <location>
        <begin position="252"/>
        <end position="262"/>
    </location>
</feature>
<keyword evidence="3" id="KW-1185">Reference proteome</keyword>